<feature type="transmembrane region" description="Helical" evidence="1">
    <location>
        <begin position="12"/>
        <end position="35"/>
    </location>
</feature>
<keyword evidence="3" id="KW-1185">Reference proteome</keyword>
<feature type="transmembrane region" description="Helical" evidence="1">
    <location>
        <begin position="279"/>
        <end position="301"/>
    </location>
</feature>
<feature type="transmembrane region" description="Helical" evidence="1">
    <location>
        <begin position="210"/>
        <end position="229"/>
    </location>
</feature>
<dbReference type="EMBL" id="RQPJ01000014">
    <property type="protein sequence ID" value="RTE52753.1"/>
    <property type="molecule type" value="Genomic_DNA"/>
</dbReference>
<dbReference type="OrthoDB" id="2827525at2"/>
<organism evidence="2 3">
    <name type="scientific">Arenibacter aquaticus</name>
    <dbReference type="NCBI Taxonomy" id="2489054"/>
    <lineage>
        <taxon>Bacteria</taxon>
        <taxon>Pseudomonadati</taxon>
        <taxon>Bacteroidota</taxon>
        <taxon>Flavobacteriia</taxon>
        <taxon>Flavobacteriales</taxon>
        <taxon>Flavobacteriaceae</taxon>
        <taxon>Arenibacter</taxon>
    </lineage>
</organism>
<feature type="transmembrane region" description="Helical" evidence="1">
    <location>
        <begin position="47"/>
        <end position="66"/>
    </location>
</feature>
<feature type="transmembrane region" description="Helical" evidence="1">
    <location>
        <begin position="377"/>
        <end position="395"/>
    </location>
</feature>
<comment type="caution">
    <text evidence="2">The sequence shown here is derived from an EMBL/GenBank/DDBJ whole genome shotgun (WGS) entry which is preliminary data.</text>
</comment>
<dbReference type="AlphaFoldDB" id="A0A3S0AD37"/>
<feature type="transmembrane region" description="Helical" evidence="1">
    <location>
        <begin position="313"/>
        <end position="333"/>
    </location>
</feature>
<evidence type="ECO:0000313" key="3">
    <source>
        <dbReference type="Proteomes" id="UP000267585"/>
    </source>
</evidence>
<name>A0A3S0AD37_9FLAO</name>
<protein>
    <submittedName>
        <fullName evidence="2">Uncharacterized protein</fullName>
    </submittedName>
</protein>
<gene>
    <name evidence="2" type="ORF">EHW67_13850</name>
</gene>
<reference evidence="2 3" key="1">
    <citation type="submission" date="2018-11" db="EMBL/GenBank/DDBJ databases">
        <title>Arenibacter aquaticus sp.nov., a marine bacterium isolated from surface seawater in the South China Sea.</title>
        <authorList>
            <person name="Guo J."/>
            <person name="Sun J."/>
        </authorList>
    </citation>
    <scope>NUCLEOTIDE SEQUENCE [LARGE SCALE GENOMIC DNA]</scope>
    <source>
        <strain evidence="2 3">GUO666</strain>
    </source>
</reference>
<proteinExistence type="predicted"/>
<feature type="transmembrane region" description="Helical" evidence="1">
    <location>
        <begin position="182"/>
        <end position="203"/>
    </location>
</feature>
<keyword evidence="1" id="KW-0812">Transmembrane</keyword>
<feature type="transmembrane region" description="Helical" evidence="1">
    <location>
        <begin position="78"/>
        <end position="95"/>
    </location>
</feature>
<accession>A0A3S0AD37</accession>
<feature type="transmembrane region" description="Helical" evidence="1">
    <location>
        <begin position="345"/>
        <end position="371"/>
    </location>
</feature>
<evidence type="ECO:0000313" key="2">
    <source>
        <dbReference type="EMBL" id="RTE52753.1"/>
    </source>
</evidence>
<sequence length="405" mass="45953">MLGIRSQIKVSLGYFLLAALLGVLLRMFVVVPIPVNYRFIVHTHSHIALLGWVYVALTTLLYYLYLHGAGLKSRYGKIFWFTQLCLLGMLLSFPFQGYALFSIIFSSMFLVASYWFTAFFIKNVPQRTKDSLAYRCIRIALLFMVSSSIGPWALGGIMTVLGPESIWYRLAIYFYLHFQYNGWMVMALAGLLFYLLQEVGIVVSDKRSRFFFRCTGLGIVLSFFLSTLWTAPGPVFYIMGGLGALLQLLGFGLLFRVCFKNRQLLKSRLSPTQYSSLKLVSVLLIVKMLLQLLTALPYFASLSTTILDFTIGYLHWTFLGVVSLGLFFFLDYYKMIKLSKTGLRVYFTGFVITELLIFYRGTAAWLGWGLIEGYSDVLAVGSLLIPISLMVILWTSKGQETKSSC</sequence>
<keyword evidence="1" id="KW-0472">Membrane</keyword>
<evidence type="ECO:0000256" key="1">
    <source>
        <dbReference type="SAM" id="Phobius"/>
    </source>
</evidence>
<dbReference type="RefSeq" id="WP_126162986.1">
    <property type="nucleotide sequence ID" value="NZ_RQPJ01000014.1"/>
</dbReference>
<keyword evidence="1" id="KW-1133">Transmembrane helix</keyword>
<feature type="transmembrane region" description="Helical" evidence="1">
    <location>
        <begin position="141"/>
        <end position="162"/>
    </location>
</feature>
<feature type="transmembrane region" description="Helical" evidence="1">
    <location>
        <begin position="235"/>
        <end position="259"/>
    </location>
</feature>
<feature type="transmembrane region" description="Helical" evidence="1">
    <location>
        <begin position="101"/>
        <end position="121"/>
    </location>
</feature>
<dbReference type="Proteomes" id="UP000267585">
    <property type="component" value="Unassembled WGS sequence"/>
</dbReference>